<name>A0A3A9AJK2_9FIRM</name>
<organism evidence="4 5">
    <name type="scientific">Parablautia intestinalis</name>
    <dbReference type="NCBI Taxonomy" id="2320100"/>
    <lineage>
        <taxon>Bacteria</taxon>
        <taxon>Bacillati</taxon>
        <taxon>Bacillota</taxon>
        <taxon>Clostridia</taxon>
        <taxon>Lachnospirales</taxon>
        <taxon>Lachnospiraceae</taxon>
        <taxon>Parablautia</taxon>
    </lineage>
</organism>
<dbReference type="Proteomes" id="UP000280696">
    <property type="component" value="Unassembled WGS sequence"/>
</dbReference>
<dbReference type="OrthoDB" id="175224at2"/>
<dbReference type="RefSeq" id="WP_120469210.1">
    <property type="nucleotide sequence ID" value="NZ_CATAJS010000017.1"/>
</dbReference>
<dbReference type="InterPro" id="IPR043780">
    <property type="entry name" value="DUF5722"/>
</dbReference>
<evidence type="ECO:0000313" key="4">
    <source>
        <dbReference type="EMBL" id="RKI91539.1"/>
    </source>
</evidence>
<proteinExistence type="predicted"/>
<sequence length="581" mass="66071">MRKKILLLFMMGALLPGCFLGGCGNKKDKAVETVKVEESKKENTSKEKTEKEKKTGLSEKEKRRLTRGDLYVEAGELTGYASDFSLVYDEESEEMKYCLAMPQIPESDDAYLYLFARSCYEDEETLGGTPAAFGPKGTDCEIAFAYKEEYLFQQFIPALLLEGKYVSVGDGIYLSNPEALAGNREEYPKIASKKGLLLDPTMLGTEELTDLGVKHAIYNIPLSAIMGETSDETFPTITYTYQGEDYLFNGAAINGYDGLFRYLTDSGMCATAIVLNDWNEDYIELIHPKARDKSVGASYYMFNTAEEKGVKELEAVAVFLAERYSDGEHGMVYNWVIANEINQFKTWNYMDTNDVAYYTEEFEKGFRIFYQAVKSKYAGAKVYFSIDHDWNSNGGDNRIYFNARDLVEGINQAALKHGNYDWGIAIHPYPTPLTRVNYWSQEYDKTQDAETLSIMNLNVLTDFLGQEEYLDTKGNIRSITITELGFSSKFGQKLQAAAFAYCYYITEANPYIEAFIMNRQTDAPEEMVQGLAFGIYEYDHSEKFLKEIFRNIDTDQGEEYMDFMLNILGAKTLEEALSWAR</sequence>
<feature type="chain" id="PRO_5017341660" description="DUF5722 domain-containing protein" evidence="2">
    <location>
        <begin position="22"/>
        <end position="581"/>
    </location>
</feature>
<gene>
    <name evidence="4" type="ORF">D7V94_09695</name>
</gene>
<protein>
    <recommendedName>
        <fullName evidence="3">DUF5722 domain-containing protein</fullName>
    </recommendedName>
</protein>
<feature type="signal peptide" evidence="2">
    <location>
        <begin position="1"/>
        <end position="21"/>
    </location>
</feature>
<keyword evidence="5" id="KW-1185">Reference proteome</keyword>
<comment type="caution">
    <text evidence="4">The sequence shown here is derived from an EMBL/GenBank/DDBJ whole genome shotgun (WGS) entry which is preliminary data.</text>
</comment>
<evidence type="ECO:0000256" key="2">
    <source>
        <dbReference type="SAM" id="SignalP"/>
    </source>
</evidence>
<dbReference type="AlphaFoldDB" id="A0A3A9AJK2"/>
<evidence type="ECO:0000259" key="3">
    <source>
        <dbReference type="Pfam" id="PF18989"/>
    </source>
</evidence>
<evidence type="ECO:0000313" key="5">
    <source>
        <dbReference type="Proteomes" id="UP000280696"/>
    </source>
</evidence>
<dbReference type="Pfam" id="PF18989">
    <property type="entry name" value="DUF5722"/>
    <property type="match status" value="1"/>
</dbReference>
<dbReference type="InterPro" id="IPR017853">
    <property type="entry name" value="GH"/>
</dbReference>
<dbReference type="EMBL" id="RAYQ01000009">
    <property type="protein sequence ID" value="RKI91539.1"/>
    <property type="molecule type" value="Genomic_DNA"/>
</dbReference>
<dbReference type="PROSITE" id="PS51257">
    <property type="entry name" value="PROKAR_LIPOPROTEIN"/>
    <property type="match status" value="1"/>
</dbReference>
<evidence type="ECO:0000256" key="1">
    <source>
        <dbReference type="SAM" id="MobiDB-lite"/>
    </source>
</evidence>
<feature type="domain" description="DUF5722" evidence="3">
    <location>
        <begin position="187"/>
        <end position="575"/>
    </location>
</feature>
<accession>A0A3A9AJK2</accession>
<dbReference type="SUPFAM" id="SSF51445">
    <property type="entry name" value="(Trans)glycosidases"/>
    <property type="match status" value="1"/>
</dbReference>
<feature type="region of interest" description="Disordered" evidence="1">
    <location>
        <begin position="34"/>
        <end position="61"/>
    </location>
</feature>
<keyword evidence="2" id="KW-0732">Signal</keyword>
<reference evidence="4 5" key="1">
    <citation type="submission" date="2018-09" db="EMBL/GenBank/DDBJ databases">
        <title>Murine metabolic-syndrome-specific gut microbial biobank.</title>
        <authorList>
            <person name="Liu C."/>
        </authorList>
    </citation>
    <scope>NUCLEOTIDE SEQUENCE [LARGE SCALE GENOMIC DNA]</scope>
    <source>
        <strain evidence="4 5">0.1xD8-82</strain>
    </source>
</reference>